<accession>A0A0F6YLK8</accession>
<dbReference type="Proteomes" id="UP000034883">
    <property type="component" value="Chromosome"/>
</dbReference>
<gene>
    <name evidence="2" type="ORF">DB32_006456</name>
</gene>
<feature type="region of interest" description="Disordered" evidence="1">
    <location>
        <begin position="1"/>
        <end position="20"/>
    </location>
</feature>
<dbReference type="KEGG" id="samy:DB32_006456"/>
<keyword evidence="3" id="KW-1185">Reference proteome</keyword>
<evidence type="ECO:0000313" key="3">
    <source>
        <dbReference type="Proteomes" id="UP000034883"/>
    </source>
</evidence>
<name>A0A0F6YLK8_9BACT</name>
<sequence length="60" mass="6490">MRVLRRRSAHPASGTSGPVEQCACHANAAVNYTEFLGSSRRWQGVAGPSWGLAAPARPRW</sequence>
<dbReference type="EMBL" id="CP011125">
    <property type="protein sequence ID" value="AKF09307.1"/>
    <property type="molecule type" value="Genomic_DNA"/>
</dbReference>
<evidence type="ECO:0000313" key="2">
    <source>
        <dbReference type="EMBL" id="AKF09307.1"/>
    </source>
</evidence>
<organism evidence="2 3">
    <name type="scientific">Sandaracinus amylolyticus</name>
    <dbReference type="NCBI Taxonomy" id="927083"/>
    <lineage>
        <taxon>Bacteria</taxon>
        <taxon>Pseudomonadati</taxon>
        <taxon>Myxococcota</taxon>
        <taxon>Polyangia</taxon>
        <taxon>Polyangiales</taxon>
        <taxon>Sandaracinaceae</taxon>
        <taxon>Sandaracinus</taxon>
    </lineage>
</organism>
<dbReference type="AlphaFoldDB" id="A0A0F6YLK8"/>
<dbReference type="STRING" id="927083.DB32_006456"/>
<reference evidence="2 3" key="1">
    <citation type="submission" date="2015-03" db="EMBL/GenBank/DDBJ databases">
        <title>Genome assembly of Sandaracinus amylolyticus DSM 53668.</title>
        <authorList>
            <person name="Sharma G."/>
            <person name="Subramanian S."/>
        </authorList>
    </citation>
    <scope>NUCLEOTIDE SEQUENCE [LARGE SCALE GENOMIC DNA]</scope>
    <source>
        <strain evidence="2 3">DSM 53668</strain>
    </source>
</reference>
<evidence type="ECO:0000256" key="1">
    <source>
        <dbReference type="SAM" id="MobiDB-lite"/>
    </source>
</evidence>
<proteinExistence type="predicted"/>
<protein>
    <submittedName>
        <fullName evidence="2">Uncharacterized protein</fullName>
    </submittedName>
</protein>